<dbReference type="Proteomes" id="UP000037923">
    <property type="component" value="Unassembled WGS sequence"/>
</dbReference>
<name>A0A0N0DX25_LEPPY</name>
<evidence type="ECO:0000313" key="2">
    <source>
        <dbReference type="Proteomes" id="UP000037923"/>
    </source>
</evidence>
<sequence>MNSEQEILAVLWRKAKKPSRNAATLTHNIGVTFTFLETQWDDKARQIIGALVAVNASRMHTTIWAALFQQLRETDTPSIKVYILKQFANICWTVPLAQGANAFRAFALEVRPLLSDVQVVTNSTFQSHFSTIVSFLENFAEEGLSLELFNILYADLVEWKRVDAIRAVSNATAVLVLRIPHCPTVETLLPRAKQEMELSGYIILVETLIAAENSGTCRRNPKRFRFFCGEVDDALRIILQAINENCKSIPPCVSAYRRLKNVDATWESTYATAFSNAILHELEAENANVLLTCPFLQFLQSTSHNWWSGKGTIWKLTGSTDPFVRADAFLALSSRSHVLDTSEKRLTIAELMEKLFHFIGENCSYSIVAILKFLRALVFNSDIPSSAQQLYLGKVLHICCRYGKEFSNDTAAQLELLNLFSATSVAPEAVQKLALKLFLQSNDRTVAASAFKVLVGLSALCKPDEETLGFKYFGSLDDFFDGAVYAEQEEPNERSLSFANCMPCYETLSAVVHCRFLQLAVNESNAGFNYIVASDAVKHLCGVVDMRTRSVFVSQHSPLTILSQILLSHSAISSDAYIAIIQAASAYVGLEEWETSANVNCVARLVQHSWSTLVNCAAALFPEFSPSVEAPACRFFRNDATPLHLHELIIQCKDVALSNEVPFHSSVFFDIIESNICLLSNCITALKDSPLFVDELFYMLDEILRFSDTLFHCTPKRTLCFLTTTFKTILTFSAANESDPHFMKRCTIHFANCCSSLVTRAITLDFLSYCPDLCDFFGLCLQLDSGKNGGILPELVANNWSIFAHLFSFCGSEFVGYSNSDEGSAIFCIVRLIRSLCWSSYFPQIAQVISLNDVRRAASSSRKWKWFAEKMECYQIISDVQLAFEKSESNTTDVVAQCLCKHSSSKNFFDYFESVIDLFNVSGVETQRRIKKTLFAQNTGEGFVSLAALDNAFISSAVEFVLVTPVEEVILKTLLLIVSESEQVDVSPLEFYVADAVLGTSGELIREIIENYRWGWIWGTKTVKMLSSGVLKRQDTPLGHFVKRLSQLPPKHPIVVDGHRFLSNDSGPKTFSVQNQLFPGIATISLLLISPDDSFIVNNSVEEILASGSLSALQILHQLFVTHDDFEVLSSPQVIFLFARHISVVRSGDMLLWDVSEWISLLRSWVSVTLATQPESERWGWQQLSCWILFYRVYNHLYSMAKSGHPRYPKEGGVQLFEELRRIYLNLSNCFLCCNANSVDQVALFTVRYALKNSSFFENGGIYDDIFWCIARTCLEAVWMVLSSEQCASLQDPEVVEFLCRVQGKIGLPLHLQRRTHRIISGWLHKCDVKSTDYEPDAQRHALWLVSSFGQGLYSPSATENNMESAATQGSRSLGYERQQTAATSPAFLSDAHVDGKANDCFSFRRAVALNLLKLAQKALRTPTQTPPSMVFDVLTVLRGISHLTAVSSVSIPLEGTVNEVEQIYLVIKDFVAAVSPLNPSASLQPAAHCLCNLMDEFVRPRRASGFSDEYSLSLVAATLSGTLASWLHRGASLSAPPAQVPCTLAVVLPYLVRLDLPLYTTALQCVELLAEWGASVEVVAVHNVLLPRFVEDLVDIQWNSPMAASWNKALLSFLGHVVSCVRDGKEQLSRRVWEGMWQGAGTSDACHSQDVKEWVQLTLRQLVRDLIPKSPQWELCRLVILGTPIQRTASKADVTVQHELEANDAQLSFRIAADLEESWWLALLAETQAEFALNAANALDADSSHSLLFEFGKALDSLFDSSRSGVASVEEVQNCCLLRERVSTALLSSTEAALAALNHFTFSNLDRRRAVLNELRRMVINESQPHPVSDMLTASWADVYFDILFERATCVDEGLWVACALAAVEVGGSQLDWVIPALQLLIAASSTRWKRSFLRHAGQLAKRDETQGRVRSFFVGATDRLAASQDPSAVWKAELLVEVTFVFTA</sequence>
<accession>A0A0N0DX25</accession>
<dbReference type="VEuPathDB" id="TriTrypDB:LpyrH10_05_3750"/>
<reference evidence="1 2" key="1">
    <citation type="submission" date="2015-07" db="EMBL/GenBank/DDBJ databases">
        <title>High-quality genome of monoxenous trypanosomatid Leptomonas pyrrhocoris.</title>
        <authorList>
            <person name="Flegontov P."/>
            <person name="Butenko A."/>
            <person name="Firsov S."/>
            <person name="Vlcek C."/>
            <person name="Logacheva M.D."/>
            <person name="Field M."/>
            <person name="Filatov D."/>
            <person name="Flegontova O."/>
            <person name="Gerasimov E."/>
            <person name="Jackson A.P."/>
            <person name="Kelly S."/>
            <person name="Opperdoes F."/>
            <person name="O'Reilly A."/>
            <person name="Votypka J."/>
            <person name="Yurchenko V."/>
            <person name="Lukes J."/>
        </authorList>
    </citation>
    <scope>NUCLEOTIDE SEQUENCE [LARGE SCALE GENOMIC DNA]</scope>
    <source>
        <strain evidence="1">H10</strain>
    </source>
</reference>
<organism evidence="1 2">
    <name type="scientific">Leptomonas pyrrhocoris</name>
    <name type="common">Firebug parasite</name>
    <dbReference type="NCBI Taxonomy" id="157538"/>
    <lineage>
        <taxon>Eukaryota</taxon>
        <taxon>Discoba</taxon>
        <taxon>Euglenozoa</taxon>
        <taxon>Kinetoplastea</taxon>
        <taxon>Metakinetoplastina</taxon>
        <taxon>Trypanosomatida</taxon>
        <taxon>Trypanosomatidae</taxon>
        <taxon>Leishmaniinae</taxon>
        <taxon>Leptomonas</taxon>
    </lineage>
</organism>
<proteinExistence type="predicted"/>
<dbReference type="InterPro" id="IPR016024">
    <property type="entry name" value="ARM-type_fold"/>
</dbReference>
<comment type="caution">
    <text evidence="1">The sequence shown here is derived from an EMBL/GenBank/DDBJ whole genome shotgun (WGS) entry which is preliminary data.</text>
</comment>
<dbReference type="RefSeq" id="XP_015660890.1">
    <property type="nucleotide sequence ID" value="XM_015800883.1"/>
</dbReference>
<dbReference type="SUPFAM" id="SSF48371">
    <property type="entry name" value="ARM repeat"/>
    <property type="match status" value="1"/>
</dbReference>
<gene>
    <name evidence="1" type="ORF">ABB37_03515</name>
</gene>
<protein>
    <submittedName>
        <fullName evidence="1">Uncharacterized protein</fullName>
    </submittedName>
</protein>
<dbReference type="EMBL" id="LGTL01000005">
    <property type="protein sequence ID" value="KPA82451.1"/>
    <property type="molecule type" value="Genomic_DNA"/>
</dbReference>
<evidence type="ECO:0000313" key="1">
    <source>
        <dbReference type="EMBL" id="KPA82451.1"/>
    </source>
</evidence>
<dbReference type="GeneID" id="26903806"/>
<keyword evidence="2" id="KW-1185">Reference proteome</keyword>
<dbReference type="OMA" id="HTTIWAA"/>
<dbReference type="OrthoDB" id="272364at2759"/>